<proteinExistence type="predicted"/>
<dbReference type="EMBL" id="MU790592">
    <property type="protein sequence ID" value="KAJ3997106.1"/>
    <property type="molecule type" value="Genomic_DNA"/>
</dbReference>
<dbReference type="SMART" id="SM00384">
    <property type="entry name" value="AT_hook"/>
    <property type="match status" value="3"/>
</dbReference>
<feature type="compositionally biased region" description="Basic and acidic residues" evidence="1">
    <location>
        <begin position="645"/>
        <end position="655"/>
    </location>
</feature>
<gene>
    <name evidence="2" type="ORF">F5050DRAFT_1754634</name>
</gene>
<feature type="compositionally biased region" description="Acidic residues" evidence="1">
    <location>
        <begin position="770"/>
        <end position="782"/>
    </location>
</feature>
<feature type="compositionally biased region" description="Low complexity" evidence="1">
    <location>
        <begin position="712"/>
        <end position="724"/>
    </location>
</feature>
<sequence>MEKFDDTFDSVKAETLRSLVRDLGHKGLSRRDQMLDFVKNKLFGDGQNGVTSPTQSTSTAVASNNKKGATAHKFLSAPGQTRSSRKRRAGEQQELELDDDDLVNDENGDSSAKRTRMTRSSRKIVEIDGDTQMDSISAAPRRGRHPATASQSSSGMSLHRASTRTRTLSAKAAAIAAEPKRGRVRPRNTASAPSRDRDDSLSDADADGDDDEDVQEAVEVEEGPSVRFRSRGRPRNDQGSGMQIVAGEEESRAQTAAEEHAKGGRGRPRKNEVVSGSASASRTLPPSKKHNSILTSHAPMSTRSRTGNSPAKKANRHIAVPLVKRTYGTIRKGGMRLRGHPPQAAATRNRKTRSTLSKQTRKAKTGPQPRTRYIPARSRVREPSDRSNASASGKKYTFDGVELVSRNQAQQPQEAAGANAEPGPSNSSGTAAATNVGARDVDMGNAGGSDVSLFGGNGHGEGEAQGTNQGTARSRPPTPGPSNGTSAAFNPNGGSVHEAGTVKAPASGSRPHKEPEQQLISEKEEIVVQAPPSPSHRSSPSAPTISVMPPLVFTIGIDRSSPLLRPLSGVQIDSTEDIVATVEKKADDSTNDQEETETVTISSSKLPLKVNNIPATFPETFNADSAGDMMMSAALASSSGVAQDEDLHKGPDKNVEIGNDELQDLDSVGDDDDDTNIMDPPIGHPIEVVVHTEMLTTTNTTAMLQEVEYGLASSTSNESTENATGEPSSSAGQRFSAPLPVTTQVSIASLHSLHIRTADDDTVDTELVETAYLDDEDEDENRYEDANGMGNETTLGVQPASTHDS</sequence>
<accession>A0ABQ8QF05</accession>
<feature type="compositionally biased region" description="Polar residues" evidence="1">
    <location>
        <begin position="481"/>
        <end position="493"/>
    </location>
</feature>
<keyword evidence="3" id="KW-1185">Reference proteome</keyword>
<evidence type="ECO:0000256" key="1">
    <source>
        <dbReference type="SAM" id="MobiDB-lite"/>
    </source>
</evidence>
<organism evidence="2 3">
    <name type="scientific">Lentinula boryana</name>
    <dbReference type="NCBI Taxonomy" id="40481"/>
    <lineage>
        <taxon>Eukaryota</taxon>
        <taxon>Fungi</taxon>
        <taxon>Dikarya</taxon>
        <taxon>Basidiomycota</taxon>
        <taxon>Agaricomycotina</taxon>
        <taxon>Agaricomycetes</taxon>
        <taxon>Agaricomycetidae</taxon>
        <taxon>Agaricales</taxon>
        <taxon>Marasmiineae</taxon>
        <taxon>Omphalotaceae</taxon>
        <taxon>Lentinula</taxon>
    </lineage>
</organism>
<feature type="compositionally biased region" description="Polar residues" evidence="1">
    <location>
        <begin position="292"/>
        <end position="309"/>
    </location>
</feature>
<feature type="compositionally biased region" description="Polar residues" evidence="1">
    <location>
        <begin position="274"/>
        <end position="284"/>
    </location>
</feature>
<dbReference type="Proteomes" id="UP001163828">
    <property type="component" value="Unassembled WGS sequence"/>
</dbReference>
<evidence type="ECO:0000313" key="3">
    <source>
        <dbReference type="Proteomes" id="UP001163828"/>
    </source>
</evidence>
<feature type="compositionally biased region" description="Basic residues" evidence="1">
    <location>
        <begin position="348"/>
        <end position="364"/>
    </location>
</feature>
<feature type="compositionally biased region" description="Basic residues" evidence="1">
    <location>
        <begin position="113"/>
        <end position="122"/>
    </location>
</feature>
<feature type="region of interest" description="Disordered" evidence="1">
    <location>
        <begin position="770"/>
        <end position="805"/>
    </location>
</feature>
<feature type="region of interest" description="Disordered" evidence="1">
    <location>
        <begin position="331"/>
        <end position="518"/>
    </location>
</feature>
<feature type="compositionally biased region" description="Acidic residues" evidence="1">
    <location>
        <begin position="93"/>
        <end position="108"/>
    </location>
</feature>
<feature type="region of interest" description="Disordered" evidence="1">
    <location>
        <begin position="43"/>
        <end position="318"/>
    </location>
</feature>
<protein>
    <submittedName>
        <fullName evidence="2">Uncharacterized protein</fullName>
    </submittedName>
</protein>
<feature type="region of interest" description="Disordered" evidence="1">
    <location>
        <begin position="643"/>
        <end position="675"/>
    </location>
</feature>
<comment type="caution">
    <text evidence="2">The sequence shown here is derived from an EMBL/GenBank/DDBJ whole genome shotgun (WGS) entry which is preliminary data.</text>
</comment>
<feature type="compositionally biased region" description="Polar residues" evidence="1">
    <location>
        <begin position="790"/>
        <end position="805"/>
    </location>
</feature>
<feature type="compositionally biased region" description="Acidic residues" evidence="1">
    <location>
        <begin position="658"/>
        <end position="675"/>
    </location>
</feature>
<feature type="compositionally biased region" description="Polar residues" evidence="1">
    <location>
        <begin position="48"/>
        <end position="67"/>
    </location>
</feature>
<reference evidence="2" key="1">
    <citation type="submission" date="2022-08" db="EMBL/GenBank/DDBJ databases">
        <authorList>
            <consortium name="DOE Joint Genome Institute"/>
            <person name="Min B."/>
            <person name="Riley R."/>
            <person name="Sierra-Patev S."/>
            <person name="Naranjo-Ortiz M."/>
            <person name="Looney B."/>
            <person name="Konkel Z."/>
            <person name="Slot J.C."/>
            <person name="Sakamoto Y."/>
            <person name="Steenwyk J.L."/>
            <person name="Rokas A."/>
            <person name="Carro J."/>
            <person name="Camarero S."/>
            <person name="Ferreira P."/>
            <person name="Molpeceres G."/>
            <person name="Ruiz-Duenas F.J."/>
            <person name="Serrano A."/>
            <person name="Henrissat B."/>
            <person name="Drula E."/>
            <person name="Hughes K.W."/>
            <person name="Mata J.L."/>
            <person name="Ishikawa N.K."/>
            <person name="Vargas-Isla R."/>
            <person name="Ushijima S."/>
            <person name="Smith C.A."/>
            <person name="Ahrendt S."/>
            <person name="Andreopoulos W."/>
            <person name="He G."/>
            <person name="Labutti K."/>
            <person name="Lipzen A."/>
            <person name="Ng V."/>
            <person name="Sandor L."/>
            <person name="Barry K."/>
            <person name="Martinez A.T."/>
            <person name="Xiao Y."/>
            <person name="Gibbons J.G."/>
            <person name="Terashima K."/>
            <person name="Hibbett D.S."/>
            <person name="Grigoriev I.V."/>
        </authorList>
    </citation>
    <scope>NUCLEOTIDE SEQUENCE</scope>
    <source>
        <strain evidence="2">TFB10827</strain>
    </source>
</reference>
<name>A0ABQ8QF05_9AGAR</name>
<feature type="compositionally biased region" description="Acidic residues" evidence="1">
    <location>
        <begin position="201"/>
        <end position="222"/>
    </location>
</feature>
<feature type="region of interest" description="Disordered" evidence="1">
    <location>
        <begin position="710"/>
        <end position="736"/>
    </location>
</feature>
<feature type="compositionally biased region" description="Basic and acidic residues" evidence="1">
    <location>
        <begin position="249"/>
        <end position="262"/>
    </location>
</feature>
<evidence type="ECO:0000313" key="2">
    <source>
        <dbReference type="EMBL" id="KAJ3997106.1"/>
    </source>
</evidence>
<feature type="compositionally biased region" description="Polar residues" evidence="1">
    <location>
        <begin position="424"/>
        <end position="433"/>
    </location>
</feature>
<dbReference type="InterPro" id="IPR017956">
    <property type="entry name" value="AT_hook_DNA-bd_motif"/>
</dbReference>